<dbReference type="Pfam" id="PF13193">
    <property type="entry name" value="AMP-binding_C"/>
    <property type="match status" value="5"/>
</dbReference>
<dbReference type="CDD" id="cd19534">
    <property type="entry name" value="E_NRPS"/>
    <property type="match status" value="3"/>
</dbReference>
<dbReference type="SMART" id="SM01294">
    <property type="entry name" value="PKS_PP_betabranch"/>
    <property type="match status" value="1"/>
</dbReference>
<dbReference type="NCBIfam" id="NF003417">
    <property type="entry name" value="PRK04813.1"/>
    <property type="match status" value="5"/>
</dbReference>
<dbReference type="Pfam" id="PF00550">
    <property type="entry name" value="PP-binding"/>
    <property type="match status" value="5"/>
</dbReference>
<dbReference type="InterPro" id="IPR010060">
    <property type="entry name" value="NRPS_synth"/>
</dbReference>
<reference evidence="10" key="1">
    <citation type="journal article" date="2021" name="Curr. Microbiol.">
        <title>Complete genome of nocamycin-producing strain Saccharothrix syringae NRRL B-16468 reveals the biosynthetic potential for secondary metabolites.</title>
        <authorList>
            <person name="Mo X."/>
            <person name="Yang S."/>
        </authorList>
    </citation>
    <scope>NUCLEOTIDE SEQUENCE [LARGE SCALE GENOMIC DNA]</scope>
    <source>
        <strain evidence="10">ATCC 51364 / DSM 43886 / JCM 6844 / KCTC 9398 / NBRC 14523 / NRRL B-16468 / INA 2240</strain>
    </source>
</reference>
<dbReference type="Pfam" id="PF00668">
    <property type="entry name" value="Condensation"/>
    <property type="match status" value="8"/>
</dbReference>
<feature type="region of interest" description="Disordered" evidence="7">
    <location>
        <begin position="6062"/>
        <end position="6081"/>
    </location>
</feature>
<dbReference type="InterPro" id="IPR009081">
    <property type="entry name" value="PP-bd_ACP"/>
</dbReference>
<dbReference type="SUPFAM" id="SSF47336">
    <property type="entry name" value="ACP-like"/>
    <property type="match status" value="5"/>
</dbReference>
<dbReference type="NCBIfam" id="NF004282">
    <property type="entry name" value="PRK05691.1"/>
    <property type="match status" value="3"/>
</dbReference>
<evidence type="ECO:0000256" key="5">
    <source>
        <dbReference type="ARBA" id="ARBA00022737"/>
    </source>
</evidence>
<dbReference type="InterPro" id="IPR020845">
    <property type="entry name" value="AMP-binding_CS"/>
</dbReference>
<keyword evidence="10" id="KW-1185">Reference proteome</keyword>
<dbReference type="CDD" id="cd12117">
    <property type="entry name" value="A_NRPS_Srf_like"/>
    <property type="match status" value="1"/>
</dbReference>
<evidence type="ECO:0000256" key="6">
    <source>
        <dbReference type="ARBA" id="ARBA00023194"/>
    </source>
</evidence>
<dbReference type="NCBIfam" id="TIGR01720">
    <property type="entry name" value="NRPS-para261"/>
    <property type="match status" value="3"/>
</dbReference>
<dbReference type="InterPro" id="IPR045851">
    <property type="entry name" value="AMP-bd_C_sf"/>
</dbReference>
<dbReference type="CDD" id="cd19531">
    <property type="entry name" value="LCL_NRPS-like"/>
    <property type="match status" value="3"/>
</dbReference>
<evidence type="ECO:0000259" key="8">
    <source>
        <dbReference type="PROSITE" id="PS50075"/>
    </source>
</evidence>
<dbReference type="FunFam" id="3.30.300.30:FF:000010">
    <property type="entry name" value="Enterobactin synthetase component F"/>
    <property type="match status" value="5"/>
</dbReference>
<dbReference type="InterPro" id="IPR001242">
    <property type="entry name" value="Condensation_dom"/>
</dbReference>
<evidence type="ECO:0000256" key="1">
    <source>
        <dbReference type="ARBA" id="ARBA00001957"/>
    </source>
</evidence>
<feature type="compositionally biased region" description="Basic and acidic residues" evidence="7">
    <location>
        <begin position="6062"/>
        <end position="6076"/>
    </location>
</feature>
<dbReference type="SUPFAM" id="SSF52777">
    <property type="entry name" value="CoA-dependent acyltransferases"/>
    <property type="match status" value="16"/>
</dbReference>
<name>A0A5Q0H5C9_SACSY</name>
<dbReference type="FunFam" id="1.10.1200.10:FF:000005">
    <property type="entry name" value="Nonribosomal peptide synthetase 1"/>
    <property type="match status" value="5"/>
</dbReference>
<dbReference type="InterPro" id="IPR000873">
    <property type="entry name" value="AMP-dep_synth/lig_dom"/>
</dbReference>
<proteinExistence type="inferred from homology"/>
<keyword evidence="3" id="KW-0596">Phosphopantetheine</keyword>
<organism evidence="9 10">
    <name type="scientific">Saccharothrix syringae</name>
    <name type="common">Nocardiopsis syringae</name>
    <dbReference type="NCBI Taxonomy" id="103733"/>
    <lineage>
        <taxon>Bacteria</taxon>
        <taxon>Bacillati</taxon>
        <taxon>Actinomycetota</taxon>
        <taxon>Actinomycetes</taxon>
        <taxon>Pseudonocardiales</taxon>
        <taxon>Pseudonocardiaceae</taxon>
        <taxon>Saccharothrix</taxon>
    </lineage>
</organism>
<keyword evidence="5" id="KW-0677">Repeat</keyword>
<comment type="similarity">
    <text evidence="2">Belongs to the ATP-dependent AMP-binding enzyme family.</text>
</comment>
<evidence type="ECO:0000256" key="7">
    <source>
        <dbReference type="SAM" id="MobiDB-lite"/>
    </source>
</evidence>
<dbReference type="PROSITE" id="PS00012">
    <property type="entry name" value="PHOSPHOPANTETHEINE"/>
    <property type="match status" value="4"/>
</dbReference>
<dbReference type="GO" id="GO:0008610">
    <property type="term" value="P:lipid biosynthetic process"/>
    <property type="evidence" value="ECO:0007669"/>
    <property type="project" value="UniProtKB-ARBA"/>
</dbReference>
<dbReference type="GO" id="GO:0031177">
    <property type="term" value="F:phosphopantetheine binding"/>
    <property type="evidence" value="ECO:0007669"/>
    <property type="project" value="InterPro"/>
</dbReference>
<dbReference type="FunFam" id="3.30.559.10:FF:000012">
    <property type="entry name" value="Non-ribosomal peptide synthetase"/>
    <property type="match status" value="2"/>
</dbReference>
<dbReference type="Gene3D" id="3.40.50.980">
    <property type="match status" value="6"/>
</dbReference>
<dbReference type="KEGG" id="ssyi:EKG83_32080"/>
<dbReference type="Gene3D" id="3.40.50.12780">
    <property type="entry name" value="N-terminal domain of ligase-like"/>
    <property type="match status" value="2"/>
</dbReference>
<dbReference type="NCBIfam" id="TIGR01733">
    <property type="entry name" value="AA-adenyl-dom"/>
    <property type="match status" value="5"/>
</dbReference>
<dbReference type="EMBL" id="CP034550">
    <property type="protein sequence ID" value="QFZ21407.1"/>
    <property type="molecule type" value="Genomic_DNA"/>
</dbReference>
<dbReference type="Pfam" id="PF00501">
    <property type="entry name" value="AMP-binding"/>
    <property type="match status" value="5"/>
</dbReference>
<dbReference type="FunFam" id="2.30.38.10:FF:000001">
    <property type="entry name" value="Non-ribosomal peptide synthetase PvdI"/>
    <property type="match status" value="5"/>
</dbReference>
<feature type="domain" description="Carrier" evidence="8">
    <location>
        <begin position="5045"/>
        <end position="5120"/>
    </location>
</feature>
<dbReference type="FunFam" id="3.40.50.980:FF:000001">
    <property type="entry name" value="Non-ribosomal peptide synthetase"/>
    <property type="match status" value="3"/>
</dbReference>
<dbReference type="Proteomes" id="UP000325787">
    <property type="component" value="Chromosome"/>
</dbReference>
<sequence>MSSSIEDRIAALPPHLREQMRRRLAGRAEQTDAVKPVGRDRPLPLSYPQQRLWFLDQFQPGGSGYNSALALRLTGRLDVAALTAALRGLVARHESLRTTFDEVDGRGAQVVHPPFDLAVPVVGPVAPDAVDAVLVEEYSRPFDLRRGPLVRALLVRCGDDEHVLLVTAHHIATDGWSMGVLTEELAELYRAALEGRDAALPPLPVQYADFAAWQRERLSGDALRGHLDHWRQRLTGVTPLELPTDRPRPPVRTTAGAAHPFTVPAPVVAALRDLAAERGTILFTVLMAACQALLARYAGQEDVAVGTVTTGRGRPGLERLVGFFVNTVVLRSTVDGRVRFADFLDQVKQTVQDAFAHDEAPLEQLVDAVAKDRDPSRNPLFDVMVLLQNAERTPPELPGLRVEQVGLSRREAIFDLTVEFQERGGGLSGALEYNTDLFDAATVERFAGHLVRLLAGVAADPRRPLAELPWLSDEEREQVLARWNDAHREPPARTIPELFAERVRRAPHEPAVIAGDGVLTAAELDARANRLAHHLVGLGVRPEQPVGLLVGRSSGLAVAELAIAKVGAAYVPLDVRAPVERMRRVLTDAGVTTVVTDPAHEATTRSAHTGHTVVLGDFAGEPDTDPGVPVHPDNLAYVMHTSGSTGVPKGVAVRQRDVVALALEPRFRTGAHDRVLLHSPTAFDASTYELWVPLLGDGQVVVAPPGDVDADALRRAITEHGVTAMFLTSGLFRVVAQEAPDAFAGLREVWTGGDVVPAAALRRVLDACPGTVVVDVYGPTEATTFATSFPMTDVTAVPDTVPIGGPLAGMACYVLDEGLRPVPVGVPGELFIAGAGVVRGYLNQPGLTAQRFLADPFGRPGGRMYRTGDVVRWLPGGVLEFVGRTDDQVKIRGFRIETGEIDALLMRHADVAQAVTVARADDGRKQLVAYVVPSSGAVPADPDLRAWLKRELPDYMVPAVFVPLDALPLSANGKVDRRALPAPRARTEADRHVEPTTPVERELARVWAEVLRVERVGVEDNFFELGGDSILSIQVVARARQAGLKLTSKDIFLHPTIAELAADAASTAGEVERAEAPAGPAPLTPIQEWFFETGPARPHHFTMSTFVELAPDLDEEALRTAVDAVVAHHEALRTRFTRTGDRWVQEVPAAAPTGVLTVRDLSDLDEAARAEAVEADALAAQSGLDLATGSLVRALLFRLGADRAPRLFVTAHHLVVDGVSWRILLGDLETAYHQARRGEPVLLQPAGTAFTTWAHRLTERVRAGELDADLDHWTGFAASAPADLPVDHEGGDPAEAVRAVTVRLGRADTDALLHRVPGTYRTQVNDVLLSALGRALADWTGRDRVLVGLEGHGREDVPDDLDVSRTVGWFTSQYPLALHVPAGGSGTADWGEVLKSVKEQVRALPRRGAGYGALRYLGGPDSPAAALRTDPHPRISFNYHGQWDVAPGGDGLYRARCAPVGRDSAPDNPRAHLLDVVGVVTAGELELTWLYSERVHDEATVRGVAEAMLAALRGIVEHCAQPGAGGRTPSDFPLARLDQAAVDRLVGDGRSVEDVLPLTPLQEGMLFHSLVDPTSTAYFDQVRLRLAGVSDDRALARAWQRVVDRTPVLRGSVVWEGVEQPVLVVQAHVDLAVAHHDWRHLTEDERERELAALDADDLDLRRAPLVRIALARLSDDEVLLAWTFHHVLLDGWSLAQVFAEVCEQYRALTGGAAPRLVSRRPFRDYLRWLAGQDRQEAERHWREVLAGFAAPTPLPLDRQPAGTHATESSATVPVALTAEESERLRRTARARGLTVNTVVQGAWALLLSRYSGESDVVFGTTVSGRPAELPGVESMVGLFINTVPTRTTVRGDATALDWLREFQAAQTESRRFDFVSLAQLRSWSDVPAGSNLFDSAVVFENYPLNDVAEVGGVRVTEVRARDTTNFPLTLSAVLDDRLHLDLAYDPDLFDAGTARRLADRLRLLVEAITADPDRPLSALPWMGEDERRQVLAGWHGTTGEVPSATFAEVFEAQARETPDATALVVGDRSLTFAELNAWSNRLARAFVAAGVGPERVVAVALPRTAEFVAAVLATWKAGGVYLPVDPSLPEDRIDFVLRDAEPVLVVRGALPAHDDLAGTDLADADRLAPLTPDHAAYVIYTSGSTGRPKGVVVEHRSLVNLLVNHREDFVAAAGGRLRAGLSAVFSFDTSLEGFVLLADGHELHLLEDDVRLDPAAFVDHVARQGIDFLDLTPSYAQQLVVAGLLEREHRPKVLMLGGEAIGESLWERLAGVPGTAAYNFYGPTESTVDALSCRMEPGSPVVVGRPLRNVRAYVLDENLSPVPVGVPGELYLAGAQVARGYLGRPGLTADRFLADPFGEPGSRMYRTGDRVRWQADGRIEYLGRTDEQVKIRGFRIEPGEIEAALTRHADIREAVVVAREDNGVKRLVAYVVPAGQSAPTTADLRAWLGRTLPDYMVPAAFVALGAIPVTPNGKVDRRALPAPDLAAARTGHVEPRTDLERDVADVWSEVLGVPGIGVEDNFFELGGDSILSIRVISRLRAAFDVELSPRALFTHPTVAGLAALVSAADHARLTEIPVVPRDGGLPLSFAQQRLWFLDQFEPGGSEYLTPTVLRLRGPLDVTALNTALTALVARHESLRTTFDTVDGRGVQVVHPPYRVEVPVVDLGEQPGDELTRVLTEETTTPFDLRHGPLVRVRLVRLAEDDHVLSLVLHHIVTDGWSNGVLLGELGACYEAATLGTEAKLAELPVQYADYAVWQRRALDDEALAGHLAHWRDRLAGVRPLELPTDRPRPATRGKRGALVHFAVPAGVTDRLRALARRRDGTLFMVLLAACQVLFARWSGQRDVAVGTVVSGRDRAELEGLVGFFVNTLVLRTEVDPGRGFAELLGDVRETVLDAFAHQDVPFERVVDELHPVRDPSRTPLFQAMVVLQNTPDDGPRLPGLRVEEVPPPSVASSFDVSFQFQEVEDRLEAVLTYDTELFDAATAERMAAHVGVLLDGIAADADRAVADLPLLTDAELRGVLRDWNDTGADDPAPAYHEVLAAQAARTPDATALVAGDRSWTFAEVDAWANRLAHHLVARGVGPESVVALALPRSPEMVVSVLAVLKAGGAYLPVDPAHPADRIAFLLDDARPALVVTTGDGGNVPAGPPRVVLDDPATRAEVDARPAGAPTDADRVAPLRPEHPAYVIYTSGSTGRPKGVVVEHRNLANLVADHHARLLPRDGTRLRGIATAVFSFDASWEGLLLLAAGHELHLVDDAVRLDPRAVVEHIARHRIDFLSCTPSYFRQLLPEGVLTDARHRLRLVALGGEAVGEPLWRALADAEGVTGVNLYGPTECTVDSVWTPITDRDRPVIGTPGRNLRAYVLDADLRPVPVGVPGELYLAGDQVARGYLRRPGLTAERFVANPFDAPGSRMYRTGDVARWTADGALEYQGRTDDQVKIRGYRIEPGEVEAALAGHPGVAEAAVVAREDEPGLHRLVGYVVPEGTAPTADELRSWLKRDLPDYMVPALFVVLDELPRTDSAKVDRRALPAPDARAGVEQGYVPPRTPVEEELARVWAEALRVERVGVHDNFFGLGGDSILSIQVVARSRQAGLELSTKDVFTHQTIAELATVVRTRTPEAARRPEIAGPAPLTPIQRWYLDREPGDPHHFTMSFHLELAGDTDPAALARAVDAVVAHHEALRARFTRTDGEWRQDVAPAAAGHLAHHDLAGLDQWAREEAVAAAVDAAQAELDITRGPLLRALLFTGGDRPRLFLTAHHLVVDGVSWRVLLGDLETAYRQAAAGERVELAPVGTRFTQWAHRLAEHVRGGAFDDELPHWTAVLDGAVADLPADADGPNTVGSTRAVSVRLDREHTDALLHRVPDVYRTQVNDVLLSALGRALADWTGRDRVLVTMEGHGREDVLDGVDLSRTVGWFTTQYPVALDVPGTADWGRVLKSVKEQLRAVPRRGFGYEALRRLSPAGAAALEGAELPPISFNYHGQWDVAGVEEEGLYRARLDSPGAEAPADRTRPFLLDVVGGVEDGELVLSWFYSGHVHDEATVRGVAEAVTDALREIVEHCAQPGAGGRTPSDFPLARLDQAAVDRLVGDGRSVEDVYPLTPLQTGMLFHTLVDDGSSAYFNQFRLRLSGVTDPHALAEACRRVVDRTPVLRSAVVWEGVGEPVQVVHRRVDLPVAHHDWRGLDPVGRGAATERLLAEDAAVGLDLTRPPLLRLAVARLTDDEVTLFWTAHHVLMDGWSLAQVLAEVCEQYRALTGGTAPRLAPRRPFRDYLRWLAGQDPAAAERHWRRVLAGVESPTPLPYDRPPVEAHRAESSASVRVELDPARSADLHRVARDAGLTANTVVQGAWALLLSRYSGESDVVFGTTVSGRPAELPGVESMVGLFINTVPTRVRVDPARGVLPWLRDLQAAQTESRGFDSVSLADLRSWSDVPAGSTLFDSAVVFENYPVDELVNAEPGVRVLEVEGADTTSFPLALSANLGDRLRLELDYDPRLFDAATVERVAAHLLVLLEGVATDPDRPLAELSPLTDEERRRVLVEWNDTADDLRPTTVVELFEAQVRETPDTVALVVGDRSLTYEELNARANRLARSFVAAGVGPERVVGVALPRSVEFVVAVLAVWKAGGVYLPVDPSLPADRLEFLTADANPVLLVTPEVVAADNTDLADTDLADADRSAPLTPDHAAYVIYTSGSTGRPKGVVVEHRSLANLLVNHREDFVLAAGGEQLRVALSAVFSFDTSLEGFVLLADGHELHVLEDDVRLDPAALVDYVVARRIDFMDLTPSYAQQLVVAGLLEREHRPKVLMLGGEAIGESLWERLAGVPGTAAYNFYGPTESTVDALSCRMEPGSPVVVGRPLRNVRAYVLDENFQPVPVGVPGELYLAGAQVARGYLGRPGLTADRFLADPFGEPGGRMYRTGDRVRWQADGRIEYLGRTDEQVKIRGFRIEPGEIEAALTRHPEVREAVVVARQDGDHKRLVAYVVPAGPSPAELRSWLKERLPDYLVPAAFVGLDAVPVTPNGKVDRRALPAPDVLAEATAYRAPRTPVEELVCRIWADVLGVPRVGLDDNFFELGGDSILSIKVVARLRAALDVPASPRVLFTAPTVARLVAEISAGNGSGRDTGVDVIPRAPRGGDLPLSFAQQRLWFLDQFEPGGTDYLSPTILRLRGGLDVAALNTALTALVARHESLRTTFDTVDGRGVQVVHPPYPVEVPVVDVFGGEAGLDEVLASETARPFDLVTGPLLRPRLLRVAADDHVLLLMMHHIVTDGWSNGVLTGELNALYRAALSGVDADLPELPVQYADYAVWQRERLTGPELERQLAHWRDRLAGVPPLELPTDRPRPAVRGNRGAVHAFTVPAGVADRLKALARQQDGTLFMALVAACQVLFARWSRQDDIAVGTVASGRERPELEGLVGFFVNTLVLRSEVSGSATFREFLGQVRGTALDAFAHQDVPFERVVDELKPERDTSRTPLFQAMVILQNNPEPAPDLPGLRVEELGLPSVAANFDLTVEFQEGGDALHGAVNYSTDLFDAATVERMAGHLAVLLEGVVADPDRPLAELPLMTPAERDAVLHRWNDTGRAVPAGTVSELFEAQAARTPDAVAVVDGAVSLTYAELDDRANRFARLLLARGAGPGRCVAVSLPRSAELLVALLGAFKAGAAYVPIEPDHPADRVAHVLDDARPALVLDDPAVVREAEGLPGGALTDAERGAPLSDRLPAYVIYTSGSTGRPKGVVVEHRSVVNYLAWAGEVYPGLRGAAVLHSPVSFDLTVTTLYGPLLVGGRILVTDLTEDAAPAERATFLKATPSHLPLLGTVPADLSPTGDLVVGGEQLLGDVVDEWRRHHPTATVVNEYGPTEATVGCMEHRIAPGEEIAPGPVSIGTPAWNTRLYVVDEELRPVPVGVPGELCIAGDGLARGYLNRPGLTASRFVACPFGAPGGRMYRSGDLVRRRADGTIDYLGRIDDQVKIRGHRIEPGEVESALLAHPGVAEAAVVAVATGGDTGQGHLRLVAYVVPAAGADPGDLRGFLGRSLPAYMVPSAFVLLDALPVTPNGKLDRKALPAPEREDGARHVPPRTPVEGALAEVWAGVLGVDRVGVTDNFFELGGDSILIIQVVSRARKAGLALTTKDLFRHQTIEALAPVVTEVGTTPADTAEVVGDVPLTPVQRWFFETRAVAPHHFNQAMMLELGPDADERALERALDAVLAHHDALRMRFEHVDGEWRQHNAPAGPVAVLERHDLTPVGAPDRHAHLVEIADEAHAGFDLARGPLLKAVLCRAADQPPLLLVIVHHLVVDAVSWRILLDDLDTAYRQAVRGERVDLGAKTTSFREWSRRLVEHVAGGALDDELDHWAAALDAAPLPVDHAEPVPGTPAATVHVALGAEDTDALLHRAPAAYRTRVNDVLLAALARALSRFTGRPRVSLDMEGHGREDVLDGVDLSRTVGWFTTLYPVALTVPEDAGWRELVKAVRKQLRAIPGNGFGFGALRHLGSPEARARLSGPGPQVVFNYLGQSDSAAEPADDGLYRAVLDPVGQDSAPADRGPHLLEVVGGVAAGELRFTWYYQPDRHDGDTVRRVAEDFLDALRGIAADCRGAR</sequence>
<dbReference type="GO" id="GO:0005737">
    <property type="term" value="C:cytoplasm"/>
    <property type="evidence" value="ECO:0007669"/>
    <property type="project" value="TreeGrafter"/>
</dbReference>
<feature type="domain" description="Carrier" evidence="8">
    <location>
        <begin position="3548"/>
        <end position="3622"/>
    </location>
</feature>
<evidence type="ECO:0000313" key="10">
    <source>
        <dbReference type="Proteomes" id="UP000325787"/>
    </source>
</evidence>
<dbReference type="Gene3D" id="3.30.559.30">
    <property type="entry name" value="Nonribosomal peptide synthetase, condensation domain"/>
    <property type="match status" value="8"/>
</dbReference>
<dbReference type="InterPro" id="IPR025110">
    <property type="entry name" value="AMP-bd_C"/>
</dbReference>
<dbReference type="RefSeq" id="WP_153278588.1">
    <property type="nucleotide sequence ID" value="NZ_CP034550.1"/>
</dbReference>
<dbReference type="GO" id="GO:0043041">
    <property type="term" value="P:amino acid activation for nonribosomal peptide biosynthetic process"/>
    <property type="evidence" value="ECO:0007669"/>
    <property type="project" value="TreeGrafter"/>
</dbReference>
<evidence type="ECO:0000256" key="3">
    <source>
        <dbReference type="ARBA" id="ARBA00022450"/>
    </source>
</evidence>
<dbReference type="SMART" id="SM00823">
    <property type="entry name" value="PKS_PP"/>
    <property type="match status" value="5"/>
</dbReference>
<accession>A0A5Q0H5C9</accession>
<comment type="cofactor">
    <cofactor evidence="1">
        <name>pantetheine 4'-phosphate</name>
        <dbReference type="ChEBI" id="CHEBI:47942"/>
    </cofactor>
</comment>
<evidence type="ECO:0000256" key="2">
    <source>
        <dbReference type="ARBA" id="ARBA00006432"/>
    </source>
</evidence>
<feature type="domain" description="Carrier" evidence="8">
    <location>
        <begin position="2494"/>
        <end position="2569"/>
    </location>
</feature>
<keyword evidence="6" id="KW-0045">Antibiotic biosynthesis</keyword>
<evidence type="ECO:0000313" key="9">
    <source>
        <dbReference type="EMBL" id="QFZ21407.1"/>
    </source>
</evidence>
<dbReference type="InterPro" id="IPR010071">
    <property type="entry name" value="AA_adenyl_dom"/>
</dbReference>
<dbReference type="InterPro" id="IPR023213">
    <property type="entry name" value="CAT-like_dom_sf"/>
</dbReference>
<dbReference type="PANTHER" id="PTHR45527:SF1">
    <property type="entry name" value="FATTY ACID SYNTHASE"/>
    <property type="match status" value="1"/>
</dbReference>
<dbReference type="Gene3D" id="3.30.559.10">
    <property type="entry name" value="Chloramphenicol acetyltransferase-like domain"/>
    <property type="match status" value="8"/>
</dbReference>
<dbReference type="GO" id="GO:0003824">
    <property type="term" value="F:catalytic activity"/>
    <property type="evidence" value="ECO:0007669"/>
    <property type="project" value="InterPro"/>
</dbReference>
<dbReference type="InterPro" id="IPR006162">
    <property type="entry name" value="Ppantetheine_attach_site"/>
</dbReference>
<dbReference type="GO" id="GO:0044550">
    <property type="term" value="P:secondary metabolite biosynthetic process"/>
    <property type="evidence" value="ECO:0007669"/>
    <property type="project" value="UniProtKB-ARBA"/>
</dbReference>
<dbReference type="CDD" id="cd19543">
    <property type="entry name" value="DCL_NRPS"/>
    <property type="match status" value="2"/>
</dbReference>
<dbReference type="CDD" id="cd05930">
    <property type="entry name" value="A_NRPS"/>
    <property type="match status" value="4"/>
</dbReference>
<dbReference type="Gene3D" id="1.10.1200.10">
    <property type="entry name" value="ACP-like"/>
    <property type="match status" value="5"/>
</dbReference>
<dbReference type="SUPFAM" id="SSF56801">
    <property type="entry name" value="Acetyl-CoA synthetase-like"/>
    <property type="match status" value="5"/>
</dbReference>
<feature type="domain" description="Carrier" evidence="8">
    <location>
        <begin position="6079"/>
        <end position="6153"/>
    </location>
</feature>
<dbReference type="InterPro" id="IPR036736">
    <property type="entry name" value="ACP-like_sf"/>
</dbReference>
<dbReference type="PROSITE" id="PS50075">
    <property type="entry name" value="CARRIER"/>
    <property type="match status" value="5"/>
</dbReference>
<dbReference type="PROSITE" id="PS00455">
    <property type="entry name" value="AMP_BINDING"/>
    <property type="match status" value="5"/>
</dbReference>
<dbReference type="FunFam" id="3.40.50.12780:FF:000012">
    <property type="entry name" value="Non-ribosomal peptide synthetase"/>
    <property type="match status" value="1"/>
</dbReference>
<dbReference type="InterPro" id="IPR020806">
    <property type="entry name" value="PKS_PP-bd"/>
</dbReference>
<evidence type="ECO:0000256" key="4">
    <source>
        <dbReference type="ARBA" id="ARBA00022553"/>
    </source>
</evidence>
<dbReference type="Gene3D" id="2.30.38.10">
    <property type="entry name" value="Luciferase, Domain 3"/>
    <property type="match status" value="3"/>
</dbReference>
<protein>
    <submittedName>
        <fullName evidence="9">Amino acid adenylation domain-containing protein</fullName>
    </submittedName>
</protein>
<dbReference type="PANTHER" id="PTHR45527">
    <property type="entry name" value="NONRIBOSOMAL PEPTIDE SYNTHETASE"/>
    <property type="match status" value="1"/>
</dbReference>
<gene>
    <name evidence="9" type="ORF">EKG83_32080</name>
</gene>
<dbReference type="GO" id="GO:0017000">
    <property type="term" value="P:antibiotic biosynthetic process"/>
    <property type="evidence" value="ECO:0007669"/>
    <property type="project" value="UniProtKB-KW"/>
</dbReference>
<keyword evidence="4" id="KW-0597">Phosphoprotein</keyword>
<dbReference type="Gene3D" id="3.30.300.30">
    <property type="match status" value="5"/>
</dbReference>
<feature type="domain" description="Carrier" evidence="8">
    <location>
        <begin position="994"/>
        <end position="1068"/>
    </location>
</feature>
<dbReference type="InterPro" id="IPR042099">
    <property type="entry name" value="ANL_N_sf"/>
</dbReference>